<feature type="region of interest" description="Disordered" evidence="1">
    <location>
        <begin position="73"/>
        <end position="105"/>
    </location>
</feature>
<evidence type="ECO:0000313" key="3">
    <source>
        <dbReference type="Proteomes" id="UP000233837"/>
    </source>
</evidence>
<protein>
    <submittedName>
        <fullName evidence="2">Uncharacterized protein</fullName>
    </submittedName>
</protein>
<name>A0A2I0VZ54_9ASPA</name>
<dbReference type="EMBL" id="KZ503053">
    <property type="protein sequence ID" value="PKU68693.1"/>
    <property type="molecule type" value="Genomic_DNA"/>
</dbReference>
<accession>A0A2I0VZ54</accession>
<sequence>MFIEKPFSLTIGEECTFTKYLSSMTLSFNLLTLAESLSPPFTSLVWRTRRVLLSHPYSGVSMSSFHLLSRADSSTRLHPSDEEPRGAGEEEAPAPAPIPDPVPLHQHSPVDQLIERFDRWETRFDAYVATQEQQHSENIAHYDQHRTEDLAHFDSYITHQQQQHEQDIVWFNS</sequence>
<evidence type="ECO:0000256" key="1">
    <source>
        <dbReference type="SAM" id="MobiDB-lite"/>
    </source>
</evidence>
<organism evidence="2 3">
    <name type="scientific">Dendrobium catenatum</name>
    <dbReference type="NCBI Taxonomy" id="906689"/>
    <lineage>
        <taxon>Eukaryota</taxon>
        <taxon>Viridiplantae</taxon>
        <taxon>Streptophyta</taxon>
        <taxon>Embryophyta</taxon>
        <taxon>Tracheophyta</taxon>
        <taxon>Spermatophyta</taxon>
        <taxon>Magnoliopsida</taxon>
        <taxon>Liliopsida</taxon>
        <taxon>Asparagales</taxon>
        <taxon>Orchidaceae</taxon>
        <taxon>Epidendroideae</taxon>
        <taxon>Malaxideae</taxon>
        <taxon>Dendrobiinae</taxon>
        <taxon>Dendrobium</taxon>
    </lineage>
</organism>
<dbReference type="AlphaFoldDB" id="A0A2I0VZ54"/>
<feature type="compositionally biased region" description="Basic and acidic residues" evidence="1">
    <location>
        <begin position="73"/>
        <end position="88"/>
    </location>
</feature>
<keyword evidence="3" id="KW-1185">Reference proteome</keyword>
<proteinExistence type="predicted"/>
<evidence type="ECO:0000313" key="2">
    <source>
        <dbReference type="EMBL" id="PKU68693.1"/>
    </source>
</evidence>
<gene>
    <name evidence="2" type="ORF">MA16_Dca009756</name>
</gene>
<reference evidence="2 3" key="1">
    <citation type="journal article" date="2016" name="Sci. Rep.">
        <title>The Dendrobium catenatum Lindl. genome sequence provides insights into polysaccharide synthase, floral development and adaptive evolution.</title>
        <authorList>
            <person name="Zhang G.Q."/>
            <person name="Xu Q."/>
            <person name="Bian C."/>
            <person name="Tsai W.C."/>
            <person name="Yeh C.M."/>
            <person name="Liu K.W."/>
            <person name="Yoshida K."/>
            <person name="Zhang L.S."/>
            <person name="Chang S.B."/>
            <person name="Chen F."/>
            <person name="Shi Y."/>
            <person name="Su Y.Y."/>
            <person name="Zhang Y.Q."/>
            <person name="Chen L.J."/>
            <person name="Yin Y."/>
            <person name="Lin M."/>
            <person name="Huang H."/>
            <person name="Deng H."/>
            <person name="Wang Z.W."/>
            <person name="Zhu S.L."/>
            <person name="Zhao X."/>
            <person name="Deng C."/>
            <person name="Niu S.C."/>
            <person name="Huang J."/>
            <person name="Wang M."/>
            <person name="Liu G.H."/>
            <person name="Yang H.J."/>
            <person name="Xiao X.J."/>
            <person name="Hsiao Y.Y."/>
            <person name="Wu W.L."/>
            <person name="Chen Y.Y."/>
            <person name="Mitsuda N."/>
            <person name="Ohme-Takagi M."/>
            <person name="Luo Y.B."/>
            <person name="Van de Peer Y."/>
            <person name="Liu Z.J."/>
        </authorList>
    </citation>
    <scope>NUCLEOTIDE SEQUENCE [LARGE SCALE GENOMIC DNA]</scope>
    <source>
        <tissue evidence="2">The whole plant</tissue>
    </source>
</reference>
<reference evidence="2 3" key="2">
    <citation type="journal article" date="2017" name="Nature">
        <title>The Apostasia genome and the evolution of orchids.</title>
        <authorList>
            <person name="Zhang G.Q."/>
            <person name="Liu K.W."/>
            <person name="Li Z."/>
            <person name="Lohaus R."/>
            <person name="Hsiao Y.Y."/>
            <person name="Niu S.C."/>
            <person name="Wang J.Y."/>
            <person name="Lin Y.C."/>
            <person name="Xu Q."/>
            <person name="Chen L.J."/>
            <person name="Yoshida K."/>
            <person name="Fujiwara S."/>
            <person name="Wang Z.W."/>
            <person name="Zhang Y.Q."/>
            <person name="Mitsuda N."/>
            <person name="Wang M."/>
            <person name="Liu G.H."/>
            <person name="Pecoraro L."/>
            <person name="Huang H.X."/>
            <person name="Xiao X.J."/>
            <person name="Lin M."/>
            <person name="Wu X.Y."/>
            <person name="Wu W.L."/>
            <person name="Chen Y.Y."/>
            <person name="Chang S.B."/>
            <person name="Sakamoto S."/>
            <person name="Ohme-Takagi M."/>
            <person name="Yagi M."/>
            <person name="Zeng S.J."/>
            <person name="Shen C.Y."/>
            <person name="Yeh C.M."/>
            <person name="Luo Y.B."/>
            <person name="Tsai W.C."/>
            <person name="Van de Peer Y."/>
            <person name="Liu Z.J."/>
        </authorList>
    </citation>
    <scope>NUCLEOTIDE SEQUENCE [LARGE SCALE GENOMIC DNA]</scope>
    <source>
        <tissue evidence="2">The whole plant</tissue>
    </source>
</reference>
<dbReference type="Proteomes" id="UP000233837">
    <property type="component" value="Unassembled WGS sequence"/>
</dbReference>